<organism evidence="2 3">
    <name type="scientific">Babesia divergens</name>
    <dbReference type="NCBI Taxonomy" id="32595"/>
    <lineage>
        <taxon>Eukaryota</taxon>
        <taxon>Sar</taxon>
        <taxon>Alveolata</taxon>
        <taxon>Apicomplexa</taxon>
        <taxon>Aconoidasida</taxon>
        <taxon>Piroplasmida</taxon>
        <taxon>Babesiidae</taxon>
        <taxon>Babesia</taxon>
    </lineage>
</organism>
<reference evidence="2" key="1">
    <citation type="journal article" date="2014" name="Nucleic Acids Res.">
        <title>The evolutionary dynamics of variant antigen genes in Babesia reveal a history of genomic innovation underlying host-parasite interaction.</title>
        <authorList>
            <person name="Jackson A.P."/>
            <person name="Otto T.D."/>
            <person name="Darby A."/>
            <person name="Ramaprasad A."/>
            <person name="Xia D."/>
            <person name="Echaide I.E."/>
            <person name="Farber M."/>
            <person name="Gahlot S."/>
            <person name="Gamble J."/>
            <person name="Gupta D."/>
            <person name="Gupta Y."/>
            <person name="Jackson L."/>
            <person name="Malandrin L."/>
            <person name="Malas T.B."/>
            <person name="Moussa E."/>
            <person name="Nair M."/>
            <person name="Reid A.J."/>
            <person name="Sanders M."/>
            <person name="Sharma J."/>
            <person name="Tracey A."/>
            <person name="Quail M.A."/>
            <person name="Weir W."/>
            <person name="Wastling J.M."/>
            <person name="Hall N."/>
            <person name="Willadsen P."/>
            <person name="Lingelbach K."/>
            <person name="Shiels B."/>
            <person name="Tait A."/>
            <person name="Berriman M."/>
            <person name="Allred D.R."/>
            <person name="Pain A."/>
        </authorList>
    </citation>
    <scope>NUCLEOTIDE SEQUENCE</scope>
    <source>
        <strain evidence="2">1802A</strain>
    </source>
</reference>
<sequence>MTKGSDSDITHSDVPREAAPEQLGDTNNYECVEKALTDVAEGSEQLPDVNLEPAK</sequence>
<gene>
    <name evidence="2" type="ORF">X943_001067</name>
</gene>
<protein>
    <submittedName>
        <fullName evidence="2">Uncharacterized protein</fullName>
    </submittedName>
</protein>
<proteinExistence type="predicted"/>
<reference evidence="2" key="2">
    <citation type="submission" date="2021-05" db="EMBL/GenBank/DDBJ databases">
        <authorList>
            <person name="Pain A."/>
        </authorList>
    </citation>
    <scope>NUCLEOTIDE SEQUENCE</scope>
    <source>
        <strain evidence="2">1802A</strain>
    </source>
</reference>
<dbReference type="AlphaFoldDB" id="A0AAD9GFB5"/>
<keyword evidence="3" id="KW-1185">Reference proteome</keyword>
<evidence type="ECO:0000313" key="2">
    <source>
        <dbReference type="EMBL" id="KAK1937337.1"/>
    </source>
</evidence>
<feature type="region of interest" description="Disordered" evidence="1">
    <location>
        <begin position="1"/>
        <end position="29"/>
    </location>
</feature>
<comment type="caution">
    <text evidence="2">The sequence shown here is derived from an EMBL/GenBank/DDBJ whole genome shotgun (WGS) entry which is preliminary data.</text>
</comment>
<dbReference type="Proteomes" id="UP001195914">
    <property type="component" value="Unassembled WGS sequence"/>
</dbReference>
<accession>A0AAD9GFB5</accession>
<feature type="compositionally biased region" description="Basic and acidic residues" evidence="1">
    <location>
        <begin position="1"/>
        <end position="19"/>
    </location>
</feature>
<name>A0AAD9GFB5_BABDI</name>
<evidence type="ECO:0000313" key="3">
    <source>
        <dbReference type="Proteomes" id="UP001195914"/>
    </source>
</evidence>
<dbReference type="EMBL" id="JAHBMH010000033">
    <property type="protein sequence ID" value="KAK1937337.1"/>
    <property type="molecule type" value="Genomic_DNA"/>
</dbReference>
<evidence type="ECO:0000256" key="1">
    <source>
        <dbReference type="SAM" id="MobiDB-lite"/>
    </source>
</evidence>